<sequence length="327" mass="37661">MKLFPKIIFTSFLALNLNAEVFSVFIENDVIDGQDKHYTNGVYISYLSNKDTNNSSKYNNNFLDFISKIPTFNNDTKYQTLGMTYSHLAFTPDNLAKKEKITKDLPYAGVATLDFILYKWEEDFFHEYSLTLGAVGASTNTDGFQKSFHNAIGGEEPKGWENQLKDDFLYNFSYAYGYKAFKHDFSYGKMDLTNNFRVDVGNYNRALMVGSMIRYGNNYPNNFNTVGKFLGVNENKLLNLDSKTNKNLAWSLSYGLAYSYTDYFYVANYDKSYQLDRLKDSIVHVVSLDTYLEDFVLSLSFKSSNFVRIDGKSERENWGGINIAYLF</sequence>
<dbReference type="Gene3D" id="2.40.128.140">
    <property type="entry name" value="Outer membrane protein"/>
    <property type="match status" value="1"/>
</dbReference>
<dbReference type="Proteomes" id="UP000290870">
    <property type="component" value="Unassembled WGS sequence"/>
</dbReference>
<reference evidence="1 2" key="1">
    <citation type="submission" date="2017-10" db="EMBL/GenBank/DDBJ databases">
        <title>Genomics of the genus Arcobacter.</title>
        <authorList>
            <person name="Perez-Cataluna A."/>
            <person name="Figueras M.J."/>
        </authorList>
    </citation>
    <scope>NUCLEOTIDE SEQUENCE [LARGE SCALE GENOMIC DNA]</scope>
    <source>
        <strain evidence="1 2">F26</strain>
    </source>
</reference>
<evidence type="ECO:0000313" key="1">
    <source>
        <dbReference type="EMBL" id="RXJ82911.1"/>
    </source>
</evidence>
<dbReference type="EMBL" id="PDJZ01000022">
    <property type="protein sequence ID" value="RXJ82911.1"/>
    <property type="molecule type" value="Genomic_DNA"/>
</dbReference>
<dbReference type="InterPro" id="IPR037107">
    <property type="entry name" value="Put_OMP_sf"/>
</dbReference>
<organism evidence="1 2">
    <name type="scientific">Arcobacter cloacae</name>
    <dbReference type="NCBI Taxonomy" id="1054034"/>
    <lineage>
        <taxon>Bacteria</taxon>
        <taxon>Pseudomonadati</taxon>
        <taxon>Campylobacterota</taxon>
        <taxon>Epsilonproteobacteria</taxon>
        <taxon>Campylobacterales</taxon>
        <taxon>Arcobacteraceae</taxon>
        <taxon>Arcobacter</taxon>
    </lineage>
</organism>
<dbReference type="AlphaFoldDB" id="A0A4Q0ZDL4"/>
<dbReference type="Pfam" id="PF09982">
    <property type="entry name" value="LpxR"/>
    <property type="match status" value="1"/>
</dbReference>
<dbReference type="OrthoDB" id="9776275at2"/>
<dbReference type="RefSeq" id="WP_128987551.1">
    <property type="nucleotide sequence ID" value="NZ_PDJZ01000022.1"/>
</dbReference>
<comment type="caution">
    <text evidence="1">The sequence shown here is derived from an EMBL/GenBank/DDBJ whole genome shotgun (WGS) entry which is preliminary data.</text>
</comment>
<proteinExistence type="predicted"/>
<protein>
    <recommendedName>
        <fullName evidence="3">DUF2219 domain-containing protein</fullName>
    </recommendedName>
</protein>
<dbReference type="InterPro" id="IPR018707">
    <property type="entry name" value="LpxR"/>
</dbReference>
<name>A0A4Q0ZDL4_9BACT</name>
<accession>A0A4Q0ZDL4</accession>
<evidence type="ECO:0000313" key="2">
    <source>
        <dbReference type="Proteomes" id="UP000290870"/>
    </source>
</evidence>
<gene>
    <name evidence="1" type="ORF">CRU90_12200</name>
</gene>
<evidence type="ECO:0008006" key="3">
    <source>
        <dbReference type="Google" id="ProtNLM"/>
    </source>
</evidence>